<evidence type="ECO:0000256" key="4">
    <source>
        <dbReference type="ARBA" id="ARBA00023002"/>
    </source>
</evidence>
<evidence type="ECO:0000313" key="7">
    <source>
        <dbReference type="Proteomes" id="UP001178507"/>
    </source>
</evidence>
<protein>
    <recommendedName>
        <fullName evidence="5">FAD/NAD(P)-binding domain-containing protein</fullName>
    </recommendedName>
</protein>
<dbReference type="EMBL" id="CAUJNA010003284">
    <property type="protein sequence ID" value="CAJ1397976.1"/>
    <property type="molecule type" value="Genomic_DNA"/>
</dbReference>
<dbReference type="Gene3D" id="3.50.50.60">
    <property type="entry name" value="FAD/NAD(P)-binding domain"/>
    <property type="match status" value="2"/>
</dbReference>
<name>A0AA36J2F1_9DINO</name>
<accession>A0AA36J2F1</accession>
<gene>
    <name evidence="6" type="ORF">EVOR1521_LOCUS21881</name>
</gene>
<keyword evidence="2" id="KW-0285">Flavoprotein</keyword>
<dbReference type="GO" id="GO:0016651">
    <property type="term" value="F:oxidoreductase activity, acting on NAD(P)H"/>
    <property type="evidence" value="ECO:0007669"/>
    <property type="project" value="TreeGrafter"/>
</dbReference>
<evidence type="ECO:0000259" key="5">
    <source>
        <dbReference type="Pfam" id="PF07992"/>
    </source>
</evidence>
<dbReference type="PRINTS" id="PR00411">
    <property type="entry name" value="PNDRDTASEI"/>
</dbReference>
<dbReference type="InterPro" id="IPR023753">
    <property type="entry name" value="FAD/NAD-binding_dom"/>
</dbReference>
<keyword evidence="4" id="KW-0560">Oxidoreductase</keyword>
<evidence type="ECO:0000256" key="3">
    <source>
        <dbReference type="ARBA" id="ARBA00022827"/>
    </source>
</evidence>
<dbReference type="Proteomes" id="UP001178507">
    <property type="component" value="Unassembled WGS sequence"/>
</dbReference>
<dbReference type="PANTHER" id="PTHR43557:SF2">
    <property type="entry name" value="RIESKE DOMAIN-CONTAINING PROTEIN-RELATED"/>
    <property type="match status" value="1"/>
</dbReference>
<comment type="cofactor">
    <cofactor evidence="1">
        <name>FAD</name>
        <dbReference type="ChEBI" id="CHEBI:57692"/>
    </cofactor>
</comment>
<dbReference type="SUPFAM" id="SSF51905">
    <property type="entry name" value="FAD/NAD(P)-binding domain"/>
    <property type="match status" value="1"/>
</dbReference>
<dbReference type="Pfam" id="PF07992">
    <property type="entry name" value="Pyr_redox_2"/>
    <property type="match status" value="1"/>
</dbReference>
<keyword evidence="3" id="KW-0274">FAD</keyword>
<evidence type="ECO:0000313" key="6">
    <source>
        <dbReference type="EMBL" id="CAJ1397976.1"/>
    </source>
</evidence>
<keyword evidence="7" id="KW-1185">Reference proteome</keyword>
<evidence type="ECO:0000256" key="1">
    <source>
        <dbReference type="ARBA" id="ARBA00001974"/>
    </source>
</evidence>
<comment type="caution">
    <text evidence="6">The sequence shown here is derived from an EMBL/GenBank/DDBJ whole genome shotgun (WGS) entry which is preliminary data.</text>
</comment>
<proteinExistence type="predicted"/>
<dbReference type="GO" id="GO:0005737">
    <property type="term" value="C:cytoplasm"/>
    <property type="evidence" value="ECO:0007669"/>
    <property type="project" value="TreeGrafter"/>
</dbReference>
<evidence type="ECO:0000256" key="2">
    <source>
        <dbReference type="ARBA" id="ARBA00022630"/>
    </source>
</evidence>
<dbReference type="PANTHER" id="PTHR43557">
    <property type="entry name" value="APOPTOSIS-INDUCING FACTOR 1"/>
    <property type="match status" value="1"/>
</dbReference>
<sequence length="685" mass="71766">MQLEVFQEAAVARGGGARARELPRAGESGALRAWAPPSRGRGGSRGATDVTLIALATARTATEAAAAAVEASLADDFSSSAQDDGPEQLLRSQGAAAAFAITVQLAKSATPLSAVCQCLGRLQAARRSRSRGGSVAPSAARKAWRASAPGRAAAGGRLAQLIRKFSAPLKQACAATYEQADARAPPSPRRVGPALAVAQPVAGDGSCFFRAARQTEEGKGDHLRGGSCGKSLAPDEAAAACWHHETQKLGCLLPNRRLLNLFFTVAEEKASLRVLTWKNLLAETRRLLAGTRPGKNLALGCPDSAPIQQFDYVIVGGGTAAGYACRELAAQGSTVGKVAVAPRRLAEVTAEPVAPYERPALTKAYLHPPTAKVRARLPGFHTCVGGGGERQTPEWYAEKGISFIQGKATSLDLESKAVSVGEEKIQFGKLILATGCRPVRLGAFGVKGDDLANVCYLREEKDAAELVATLEKGKTKAVVVGGGYLGLECAAALLGWGVETTVVFPETHVFARLFGPELGAWLEEQFIARGAKLIKGDTVTEFTGEGALAGAQLKSGASLPCDVAVVGVGGQPNVEFCEGLKMENKGILVDANMQTSHPDVFACGDIATYPSRYGGTTRSENVDHARKSAAQAVKAAMGLKPEPYSYLPYFYTRIFEYTDAPIVFNFFGDLPSPAWLGELGSGKVG</sequence>
<dbReference type="InterPro" id="IPR050446">
    <property type="entry name" value="FAD-oxidoreductase/Apoptosis"/>
</dbReference>
<organism evidence="6 7">
    <name type="scientific">Effrenium voratum</name>
    <dbReference type="NCBI Taxonomy" id="2562239"/>
    <lineage>
        <taxon>Eukaryota</taxon>
        <taxon>Sar</taxon>
        <taxon>Alveolata</taxon>
        <taxon>Dinophyceae</taxon>
        <taxon>Suessiales</taxon>
        <taxon>Symbiodiniaceae</taxon>
        <taxon>Effrenium</taxon>
    </lineage>
</organism>
<feature type="domain" description="FAD/NAD(P)-binding" evidence="5">
    <location>
        <begin position="310"/>
        <end position="628"/>
    </location>
</feature>
<reference evidence="6" key="1">
    <citation type="submission" date="2023-08" db="EMBL/GenBank/DDBJ databases">
        <authorList>
            <person name="Chen Y."/>
            <person name="Shah S."/>
            <person name="Dougan E. K."/>
            <person name="Thang M."/>
            <person name="Chan C."/>
        </authorList>
    </citation>
    <scope>NUCLEOTIDE SEQUENCE</scope>
</reference>
<dbReference type="PRINTS" id="PR00368">
    <property type="entry name" value="FADPNR"/>
</dbReference>
<dbReference type="InterPro" id="IPR036188">
    <property type="entry name" value="FAD/NAD-bd_sf"/>
</dbReference>
<dbReference type="AlphaFoldDB" id="A0AA36J2F1"/>